<comment type="caution">
    <text evidence="1">The sequence shown here is derived from an EMBL/GenBank/DDBJ whole genome shotgun (WGS) entry which is preliminary data.</text>
</comment>
<keyword evidence="2" id="KW-1185">Reference proteome</keyword>
<dbReference type="Proteomes" id="UP000299102">
    <property type="component" value="Unassembled WGS sequence"/>
</dbReference>
<gene>
    <name evidence="1" type="ORF">EVAR_78579_1</name>
</gene>
<reference evidence="1 2" key="1">
    <citation type="journal article" date="2019" name="Commun. Biol.">
        <title>The bagworm genome reveals a unique fibroin gene that provides high tensile strength.</title>
        <authorList>
            <person name="Kono N."/>
            <person name="Nakamura H."/>
            <person name="Ohtoshi R."/>
            <person name="Tomita M."/>
            <person name="Numata K."/>
            <person name="Arakawa K."/>
        </authorList>
    </citation>
    <scope>NUCLEOTIDE SEQUENCE [LARGE SCALE GENOMIC DNA]</scope>
</reference>
<sequence length="170" mass="18578">MQSGSLYFDNSADLYCVSCMTSERCAYNSMASLANVPILSRDASGQRPNTPTAVLLHVKNNNQLMLVTRRKRFSLHLPPCLVSAKLVMDQRINRIEAGPGLPGRHRPRPRHAGCRIKKLCRDNGEPLSHTASIDYPIPTKEAVNALVTLFGLRVSMGGGDHLLSGGSQAR</sequence>
<name>A0A4C1W677_EUMVA</name>
<accession>A0A4C1W677</accession>
<organism evidence="1 2">
    <name type="scientific">Eumeta variegata</name>
    <name type="common">Bagworm moth</name>
    <name type="synonym">Eumeta japonica</name>
    <dbReference type="NCBI Taxonomy" id="151549"/>
    <lineage>
        <taxon>Eukaryota</taxon>
        <taxon>Metazoa</taxon>
        <taxon>Ecdysozoa</taxon>
        <taxon>Arthropoda</taxon>
        <taxon>Hexapoda</taxon>
        <taxon>Insecta</taxon>
        <taxon>Pterygota</taxon>
        <taxon>Neoptera</taxon>
        <taxon>Endopterygota</taxon>
        <taxon>Lepidoptera</taxon>
        <taxon>Glossata</taxon>
        <taxon>Ditrysia</taxon>
        <taxon>Tineoidea</taxon>
        <taxon>Psychidae</taxon>
        <taxon>Oiketicinae</taxon>
        <taxon>Eumeta</taxon>
    </lineage>
</organism>
<evidence type="ECO:0000313" key="1">
    <source>
        <dbReference type="EMBL" id="GBP46876.1"/>
    </source>
</evidence>
<proteinExistence type="predicted"/>
<protein>
    <submittedName>
        <fullName evidence="1">Uncharacterized protein</fullName>
    </submittedName>
</protein>
<dbReference type="EMBL" id="BGZK01000490">
    <property type="protein sequence ID" value="GBP46876.1"/>
    <property type="molecule type" value="Genomic_DNA"/>
</dbReference>
<dbReference type="AlphaFoldDB" id="A0A4C1W677"/>
<evidence type="ECO:0000313" key="2">
    <source>
        <dbReference type="Proteomes" id="UP000299102"/>
    </source>
</evidence>